<proteinExistence type="predicted"/>
<dbReference type="InterPro" id="IPR011059">
    <property type="entry name" value="Metal-dep_hydrolase_composite"/>
</dbReference>
<dbReference type="GO" id="GO:0016810">
    <property type="term" value="F:hydrolase activity, acting on carbon-nitrogen (but not peptide) bonds"/>
    <property type="evidence" value="ECO:0007669"/>
    <property type="project" value="InterPro"/>
</dbReference>
<dbReference type="EMBL" id="JAKKPZ010000729">
    <property type="protein sequence ID" value="KAI1692684.1"/>
    <property type="molecule type" value="Genomic_DNA"/>
</dbReference>
<organism evidence="1 2">
    <name type="scientific">Ditylenchus destructor</name>
    <dbReference type="NCBI Taxonomy" id="166010"/>
    <lineage>
        <taxon>Eukaryota</taxon>
        <taxon>Metazoa</taxon>
        <taxon>Ecdysozoa</taxon>
        <taxon>Nematoda</taxon>
        <taxon>Chromadorea</taxon>
        <taxon>Rhabditida</taxon>
        <taxon>Tylenchina</taxon>
        <taxon>Tylenchomorpha</taxon>
        <taxon>Sphaerularioidea</taxon>
        <taxon>Anguinidae</taxon>
        <taxon>Anguininae</taxon>
        <taxon>Ditylenchus</taxon>
    </lineage>
</organism>
<evidence type="ECO:0000313" key="2">
    <source>
        <dbReference type="Proteomes" id="UP001201812"/>
    </source>
</evidence>
<comment type="caution">
    <text evidence="1">The sequence shown here is derived from an EMBL/GenBank/DDBJ whole genome shotgun (WGS) entry which is preliminary data.</text>
</comment>
<name>A0AAD4MFH1_9BILA</name>
<dbReference type="AlphaFoldDB" id="A0AAD4MFH1"/>
<reference evidence="1" key="1">
    <citation type="submission" date="2022-01" db="EMBL/GenBank/DDBJ databases">
        <title>Genome Sequence Resource for Two Populations of Ditylenchus destructor, the Migratory Endoparasitic Phytonematode.</title>
        <authorList>
            <person name="Zhang H."/>
            <person name="Lin R."/>
            <person name="Xie B."/>
        </authorList>
    </citation>
    <scope>NUCLEOTIDE SEQUENCE</scope>
    <source>
        <strain evidence="1">BazhouSP</strain>
    </source>
</reference>
<accession>A0AAD4MFH1</accession>
<dbReference type="Proteomes" id="UP001201812">
    <property type="component" value="Unassembled WGS sequence"/>
</dbReference>
<dbReference type="Gene3D" id="2.30.40.10">
    <property type="entry name" value="Urease, subunit C, domain 1"/>
    <property type="match status" value="1"/>
</dbReference>
<sequence>MAGPATPSGQQQQQHHLLLLRGGTVIDGSGAPPRRADLLVEGDTIADILPPGAAGVAGAGIVELGGLSLAPGFIDSHTHDDGYLLAHPDMVPKVSQGVTRW</sequence>
<gene>
    <name evidence="1" type="ORF">DdX_21122</name>
</gene>
<dbReference type="SUPFAM" id="SSF51338">
    <property type="entry name" value="Composite domain of metallo-dependent hydrolases"/>
    <property type="match status" value="1"/>
</dbReference>
<keyword evidence="2" id="KW-1185">Reference proteome</keyword>
<evidence type="ECO:0000313" key="1">
    <source>
        <dbReference type="EMBL" id="KAI1692684.1"/>
    </source>
</evidence>
<protein>
    <submittedName>
        <fullName evidence="1">D-aminoacylase</fullName>
    </submittedName>
</protein>